<dbReference type="AlphaFoldDB" id="A0AAW2EKR4"/>
<evidence type="ECO:0008006" key="3">
    <source>
        <dbReference type="Google" id="ProtNLM"/>
    </source>
</evidence>
<dbReference type="EMBL" id="JADYXP020000020">
    <property type="protein sequence ID" value="KAL0104334.1"/>
    <property type="molecule type" value="Genomic_DNA"/>
</dbReference>
<accession>A0AAW2EKR4</accession>
<evidence type="ECO:0000313" key="2">
    <source>
        <dbReference type="Proteomes" id="UP001430953"/>
    </source>
</evidence>
<reference evidence="1 2" key="1">
    <citation type="submission" date="2023-03" db="EMBL/GenBank/DDBJ databases">
        <title>High recombination rates correlate with genetic variation in Cardiocondyla obscurior ants.</title>
        <authorList>
            <person name="Errbii M."/>
        </authorList>
    </citation>
    <scope>NUCLEOTIDE SEQUENCE [LARGE SCALE GENOMIC DNA]</scope>
    <source>
        <strain evidence="1">Alpha-2009</strain>
        <tissue evidence="1">Whole body</tissue>
    </source>
</reference>
<organism evidence="1 2">
    <name type="scientific">Cardiocondyla obscurior</name>
    <dbReference type="NCBI Taxonomy" id="286306"/>
    <lineage>
        <taxon>Eukaryota</taxon>
        <taxon>Metazoa</taxon>
        <taxon>Ecdysozoa</taxon>
        <taxon>Arthropoda</taxon>
        <taxon>Hexapoda</taxon>
        <taxon>Insecta</taxon>
        <taxon>Pterygota</taxon>
        <taxon>Neoptera</taxon>
        <taxon>Endopterygota</taxon>
        <taxon>Hymenoptera</taxon>
        <taxon>Apocrita</taxon>
        <taxon>Aculeata</taxon>
        <taxon>Formicoidea</taxon>
        <taxon>Formicidae</taxon>
        <taxon>Myrmicinae</taxon>
        <taxon>Cardiocondyla</taxon>
    </lineage>
</organism>
<gene>
    <name evidence="1" type="ORF">PUN28_017220</name>
</gene>
<name>A0AAW2EKR4_9HYME</name>
<keyword evidence="2" id="KW-1185">Reference proteome</keyword>
<sequence>MSSQCTLLLIPFHAVVFPHRTTTRSLRKTLMESSNSPPRVILFFFTSPSRPGRSISFAWLHRACSSTNSSWS</sequence>
<dbReference type="Proteomes" id="UP001430953">
    <property type="component" value="Unassembled WGS sequence"/>
</dbReference>
<protein>
    <recommendedName>
        <fullName evidence="3">Secreted protein</fullName>
    </recommendedName>
</protein>
<evidence type="ECO:0000313" key="1">
    <source>
        <dbReference type="EMBL" id="KAL0104334.1"/>
    </source>
</evidence>
<proteinExistence type="predicted"/>
<comment type="caution">
    <text evidence="1">The sequence shown here is derived from an EMBL/GenBank/DDBJ whole genome shotgun (WGS) entry which is preliminary data.</text>
</comment>